<name>A0A1F6LVP1_9BACT</name>
<dbReference type="PANTHER" id="PTHR32347">
    <property type="entry name" value="EFFLUX SYSTEM COMPONENT YKNX-RELATED"/>
    <property type="match status" value="1"/>
</dbReference>
<dbReference type="AlphaFoldDB" id="A0A1F6LVP1"/>
<reference evidence="7 8" key="1">
    <citation type="journal article" date="2016" name="Nat. Commun.">
        <title>Thousands of microbial genomes shed light on interconnected biogeochemical processes in an aquifer system.</title>
        <authorList>
            <person name="Anantharaman K."/>
            <person name="Brown C.T."/>
            <person name="Hug L.A."/>
            <person name="Sharon I."/>
            <person name="Castelle C.J."/>
            <person name="Probst A.J."/>
            <person name="Thomas B.C."/>
            <person name="Singh A."/>
            <person name="Wilkins M.J."/>
            <person name="Karaoz U."/>
            <person name="Brodie E.L."/>
            <person name="Williams K.H."/>
            <person name="Hubbard S.S."/>
            <person name="Banfield J.F."/>
        </authorList>
    </citation>
    <scope>NUCLEOTIDE SEQUENCE [LARGE SCALE GENOMIC DNA]</scope>
</reference>
<dbReference type="InterPro" id="IPR050465">
    <property type="entry name" value="UPF0194_transport"/>
</dbReference>
<dbReference type="SUPFAM" id="SSF111369">
    <property type="entry name" value="HlyD-like secretion proteins"/>
    <property type="match status" value="2"/>
</dbReference>
<dbReference type="Gene3D" id="1.10.287.470">
    <property type="entry name" value="Helix hairpin bin"/>
    <property type="match status" value="1"/>
</dbReference>
<evidence type="ECO:0000256" key="1">
    <source>
        <dbReference type="ARBA" id="ARBA00004196"/>
    </source>
</evidence>
<dbReference type="Gene3D" id="2.40.50.100">
    <property type="match status" value="1"/>
</dbReference>
<accession>A0A1F6LVP1</accession>
<comment type="caution">
    <text evidence="7">The sequence shown here is derived from an EMBL/GenBank/DDBJ whole genome shotgun (WGS) entry which is preliminary data.</text>
</comment>
<dbReference type="Pfam" id="PF25917">
    <property type="entry name" value="BSH_RND"/>
    <property type="match status" value="1"/>
</dbReference>
<feature type="domain" description="Multidrug resistance protein MdtA-like barrel-sandwich hybrid" evidence="5">
    <location>
        <begin position="56"/>
        <end position="439"/>
    </location>
</feature>
<dbReference type="Gene3D" id="2.40.30.170">
    <property type="match status" value="1"/>
</dbReference>
<keyword evidence="2 3" id="KW-0175">Coiled coil</keyword>
<dbReference type="InterPro" id="IPR058636">
    <property type="entry name" value="Beta-barrel_YknX"/>
</dbReference>
<evidence type="ECO:0000313" key="7">
    <source>
        <dbReference type="EMBL" id="OGH63375.1"/>
    </source>
</evidence>
<dbReference type="Gene3D" id="2.40.420.20">
    <property type="match status" value="1"/>
</dbReference>
<evidence type="ECO:0000256" key="4">
    <source>
        <dbReference type="SAM" id="MobiDB-lite"/>
    </source>
</evidence>
<dbReference type="Pfam" id="PF25990">
    <property type="entry name" value="Beta-barrel_YknX"/>
    <property type="match status" value="1"/>
</dbReference>
<dbReference type="PANTHER" id="PTHR32347:SF23">
    <property type="entry name" value="BLL5650 PROTEIN"/>
    <property type="match status" value="1"/>
</dbReference>
<evidence type="ECO:0000256" key="3">
    <source>
        <dbReference type="SAM" id="Coils"/>
    </source>
</evidence>
<dbReference type="GO" id="GO:0030313">
    <property type="term" value="C:cell envelope"/>
    <property type="evidence" value="ECO:0007669"/>
    <property type="project" value="UniProtKB-SubCell"/>
</dbReference>
<sequence length="624" mass="65858">MKQKIIGTLVIVAIGSSGGYTLFANRLSPPQYVTTPATRGTLTVSVSGSGQVSAVNQIDVKPQAAGTVVQVLVAAGQKVKENEPLVRIDARDALKAVRDAEINLESTRLTLKKLLQATDELSLLQSQNSVQAAKDSLEKLKLSQQTARENARDTQTKSEDDMGKYQDDTYSAVANAFLDLPGILTGLNDVLHGTSIGDADASLGGKGQKNATTLINSTSSQEQPKIIAAATLAETDYALARVKYDAVFEKYKTVNRFAEQSVIEAILAETIDAAKIVAQASKSASGLFDAWVDARTLHNVSIPTTVKSAQSNLAGYTSKVNAHISAMVNVQTNLKNAREAKKSAERDLEHMSANHPRELAAAEATIKERESSLAKLEKGADQLDIQSAQLSVRQRESSLSDARVKLGEYTLRAPIAGTVAKIAMKKKDQASSGATAVTIMADKKLAEISLNEVDVTRIKIGQKATLTFDAIPEYSLTGEVAEIDSLGTVSQGVVSYNVKVIFDTQDDRVKPGMSAAVTVIIDVRTDALLVPVSAVQEQNGVSIVNTLDHTHALVAHRVTTGVSNEIFVELASGDIKVGDEVVTQIITAQDASAAQQRSGGIPFLGGAGGGGARGFGGAVRAGGR</sequence>
<proteinExistence type="predicted"/>
<dbReference type="InterPro" id="IPR058625">
    <property type="entry name" value="MdtA-like_BSH"/>
</dbReference>
<dbReference type="EMBL" id="MFPV01000005">
    <property type="protein sequence ID" value="OGH63375.1"/>
    <property type="molecule type" value="Genomic_DNA"/>
</dbReference>
<feature type="domain" description="YknX-like beta-barrel" evidence="6">
    <location>
        <begin position="449"/>
        <end position="519"/>
    </location>
</feature>
<evidence type="ECO:0000313" key="8">
    <source>
        <dbReference type="Proteomes" id="UP000176329"/>
    </source>
</evidence>
<organism evidence="7 8">
    <name type="scientific">Candidatus Magasanikbacteria bacterium RIFCSPHIGHO2_01_FULL_50_8</name>
    <dbReference type="NCBI Taxonomy" id="1798674"/>
    <lineage>
        <taxon>Bacteria</taxon>
        <taxon>Candidatus Magasanikiibacteriota</taxon>
    </lineage>
</organism>
<dbReference type="Proteomes" id="UP000176329">
    <property type="component" value="Unassembled WGS sequence"/>
</dbReference>
<evidence type="ECO:0000259" key="5">
    <source>
        <dbReference type="Pfam" id="PF25917"/>
    </source>
</evidence>
<comment type="subcellular location">
    <subcellularLocation>
        <location evidence="1">Cell envelope</location>
    </subcellularLocation>
</comment>
<evidence type="ECO:0000256" key="2">
    <source>
        <dbReference type="ARBA" id="ARBA00023054"/>
    </source>
</evidence>
<feature type="compositionally biased region" description="Basic and acidic residues" evidence="4">
    <location>
        <begin position="149"/>
        <end position="164"/>
    </location>
</feature>
<evidence type="ECO:0000259" key="6">
    <source>
        <dbReference type="Pfam" id="PF25990"/>
    </source>
</evidence>
<protein>
    <submittedName>
        <fullName evidence="7">Uncharacterized protein</fullName>
    </submittedName>
</protein>
<gene>
    <name evidence="7" type="ORF">A2848_01735</name>
</gene>
<feature type="coiled-coil region" evidence="3">
    <location>
        <begin position="327"/>
        <end position="379"/>
    </location>
</feature>
<feature type="region of interest" description="Disordered" evidence="4">
    <location>
        <begin position="142"/>
        <end position="164"/>
    </location>
</feature>